<protein>
    <recommendedName>
        <fullName evidence="1">DAGKc domain-containing protein</fullName>
    </recommendedName>
</protein>
<dbReference type="GO" id="GO:0016773">
    <property type="term" value="F:phosphotransferase activity, alcohol group as acceptor"/>
    <property type="evidence" value="ECO:0007669"/>
    <property type="project" value="UniProtKB-ARBA"/>
</dbReference>
<dbReference type="SUPFAM" id="SSF111331">
    <property type="entry name" value="NAD kinase/diacylglycerol kinase-like"/>
    <property type="match status" value="1"/>
</dbReference>
<dbReference type="InterPro" id="IPR055916">
    <property type="entry name" value="DUF7493"/>
</dbReference>
<sequence length="505" mass="55021">MDGHKVNTADVGMRLVVAGKVTLTIGEKSLILSGVAPKKSRNSCAPLSAGSDSKVTVPFYNILWAEATNGTVVIDYAFAKSSTTLEPRKYTFQTTQGDGSPAAQPSPETFASIIMSRAYGRSLKQKRAYVLVNPNSGPGNAVRMWEKEARPIFEAARMAIDTVILKVGGEATDLTEKMDLDRYDTVIACSGDGTPYEIFNGLAKRPDARRALGKIAVSHVPCGSGNAMSNNWNGSNHPGPAALAITKGIITPVDLSSITQGDRRVVSVLTQAVGIMAEADLMTEHMRWLGNKRFDVGLLQRVFAKKCYPCDLALKVEVEGKDEVKAFYKRWKDSNGSGREMDVKTVDGYEEDDKGEGLPRLRYGTVNDPLPEGWELVRYDTIGNFYCGNLPFVTEKASFFPAALPSDGCQDLITIPGTLPVHKAAQALISTESPNFFDNPNVTYRKISAYRIIPRDQPEGCISIDGESIPFEPYQLEVHRGLARVLTKNGRFEGPGPKGWERASA</sequence>
<evidence type="ECO:0000313" key="2">
    <source>
        <dbReference type="EMBL" id="KAK0383068.1"/>
    </source>
</evidence>
<evidence type="ECO:0000259" key="1">
    <source>
        <dbReference type="PROSITE" id="PS50146"/>
    </source>
</evidence>
<feature type="domain" description="DAGKc" evidence="1">
    <location>
        <begin position="123"/>
        <end position="262"/>
    </location>
</feature>
<dbReference type="EMBL" id="JAPDFR010000009">
    <property type="protein sequence ID" value="KAK0383068.1"/>
    <property type="molecule type" value="Genomic_DNA"/>
</dbReference>
<name>A0AA39GAE9_SARSR</name>
<gene>
    <name evidence="2" type="ORF">NLU13_8983</name>
</gene>
<dbReference type="Pfam" id="PF00781">
    <property type="entry name" value="DAGK_cat"/>
    <property type="match status" value="1"/>
</dbReference>
<dbReference type="InterPro" id="IPR050187">
    <property type="entry name" value="Lipid_Phosphate_FormReg"/>
</dbReference>
<dbReference type="GO" id="GO:0001727">
    <property type="term" value="F:lipid kinase activity"/>
    <property type="evidence" value="ECO:0007669"/>
    <property type="project" value="TreeGrafter"/>
</dbReference>
<dbReference type="Gene3D" id="3.40.50.10330">
    <property type="entry name" value="Probable inorganic polyphosphate/atp-NAD kinase, domain 1"/>
    <property type="match status" value="1"/>
</dbReference>
<evidence type="ECO:0000313" key="3">
    <source>
        <dbReference type="Proteomes" id="UP001175261"/>
    </source>
</evidence>
<organism evidence="2 3">
    <name type="scientific">Sarocladium strictum</name>
    <name type="common">Black bundle disease fungus</name>
    <name type="synonym">Acremonium strictum</name>
    <dbReference type="NCBI Taxonomy" id="5046"/>
    <lineage>
        <taxon>Eukaryota</taxon>
        <taxon>Fungi</taxon>
        <taxon>Dikarya</taxon>
        <taxon>Ascomycota</taxon>
        <taxon>Pezizomycotina</taxon>
        <taxon>Sordariomycetes</taxon>
        <taxon>Hypocreomycetidae</taxon>
        <taxon>Hypocreales</taxon>
        <taxon>Sarocladiaceae</taxon>
        <taxon>Sarocladium</taxon>
    </lineage>
</organism>
<dbReference type="PROSITE" id="PS50146">
    <property type="entry name" value="DAGK"/>
    <property type="match status" value="1"/>
</dbReference>
<dbReference type="Gene3D" id="2.60.200.40">
    <property type="match status" value="1"/>
</dbReference>
<dbReference type="InterPro" id="IPR016064">
    <property type="entry name" value="NAD/diacylglycerol_kinase_sf"/>
</dbReference>
<accession>A0AA39GAE9</accession>
<dbReference type="InterPro" id="IPR017438">
    <property type="entry name" value="ATP-NAD_kinase_N"/>
</dbReference>
<dbReference type="InterPro" id="IPR001206">
    <property type="entry name" value="Diacylglycerol_kinase_cat_dom"/>
</dbReference>
<keyword evidence="3" id="KW-1185">Reference proteome</keyword>
<proteinExistence type="predicted"/>
<dbReference type="AlphaFoldDB" id="A0AA39GAE9"/>
<dbReference type="GO" id="GO:0016020">
    <property type="term" value="C:membrane"/>
    <property type="evidence" value="ECO:0007669"/>
    <property type="project" value="TreeGrafter"/>
</dbReference>
<reference evidence="2" key="1">
    <citation type="submission" date="2022-10" db="EMBL/GenBank/DDBJ databases">
        <title>Determination and structural analysis of whole genome sequence of Sarocladium strictum F4-1.</title>
        <authorList>
            <person name="Hu L."/>
            <person name="Jiang Y."/>
        </authorList>
    </citation>
    <scope>NUCLEOTIDE SEQUENCE</scope>
    <source>
        <strain evidence="2">F4-1</strain>
    </source>
</reference>
<comment type="caution">
    <text evidence="2">The sequence shown here is derived from an EMBL/GenBank/DDBJ whole genome shotgun (WGS) entry which is preliminary data.</text>
</comment>
<dbReference type="GO" id="GO:0046512">
    <property type="term" value="P:sphingosine biosynthetic process"/>
    <property type="evidence" value="ECO:0007669"/>
    <property type="project" value="TreeGrafter"/>
</dbReference>
<dbReference type="PANTHER" id="PTHR12358">
    <property type="entry name" value="SPHINGOSINE KINASE"/>
    <property type="match status" value="1"/>
</dbReference>
<dbReference type="SMART" id="SM00046">
    <property type="entry name" value="DAGKc"/>
    <property type="match status" value="1"/>
</dbReference>
<dbReference type="PANTHER" id="PTHR12358:SF31">
    <property type="entry name" value="ACYLGLYCEROL KINASE, MITOCHONDRIAL"/>
    <property type="match status" value="1"/>
</dbReference>
<dbReference type="Proteomes" id="UP001175261">
    <property type="component" value="Unassembled WGS sequence"/>
</dbReference>
<dbReference type="Pfam" id="PF24321">
    <property type="entry name" value="DUF7493"/>
    <property type="match status" value="1"/>
</dbReference>
<dbReference type="GO" id="GO:0005737">
    <property type="term" value="C:cytoplasm"/>
    <property type="evidence" value="ECO:0007669"/>
    <property type="project" value="TreeGrafter"/>
</dbReference>